<dbReference type="OrthoDB" id="4181471at2759"/>
<accession>A0A0H1BRU9</accession>
<feature type="region of interest" description="Disordered" evidence="1">
    <location>
        <begin position="26"/>
        <end position="65"/>
    </location>
</feature>
<protein>
    <submittedName>
        <fullName evidence="2">Uncharacterized protein</fullName>
    </submittedName>
</protein>
<dbReference type="AlphaFoldDB" id="A0A0H1BRU9"/>
<gene>
    <name evidence="2" type="ORF">EMPG_11292</name>
</gene>
<name>A0A0H1BRU9_9EURO</name>
<organism evidence="2 3">
    <name type="scientific">Blastomyces silverae</name>
    <dbReference type="NCBI Taxonomy" id="2060906"/>
    <lineage>
        <taxon>Eukaryota</taxon>
        <taxon>Fungi</taxon>
        <taxon>Dikarya</taxon>
        <taxon>Ascomycota</taxon>
        <taxon>Pezizomycotina</taxon>
        <taxon>Eurotiomycetes</taxon>
        <taxon>Eurotiomycetidae</taxon>
        <taxon>Onygenales</taxon>
        <taxon>Ajellomycetaceae</taxon>
        <taxon>Blastomyces</taxon>
    </lineage>
</organism>
<evidence type="ECO:0000313" key="3">
    <source>
        <dbReference type="Proteomes" id="UP000053573"/>
    </source>
</evidence>
<keyword evidence="3" id="KW-1185">Reference proteome</keyword>
<evidence type="ECO:0000313" key="2">
    <source>
        <dbReference type="EMBL" id="KLJ13793.1"/>
    </source>
</evidence>
<dbReference type="Proteomes" id="UP000053573">
    <property type="component" value="Unassembled WGS sequence"/>
</dbReference>
<reference evidence="3" key="1">
    <citation type="journal article" date="2015" name="PLoS Genet.">
        <title>The dynamic genome and transcriptome of the human fungal pathogen Blastomyces and close relative Emmonsia.</title>
        <authorList>
            <person name="Munoz J.F."/>
            <person name="Gauthier G.M."/>
            <person name="Desjardins C.A."/>
            <person name="Gallo J.E."/>
            <person name="Holder J."/>
            <person name="Sullivan T.D."/>
            <person name="Marty A.J."/>
            <person name="Carmen J.C."/>
            <person name="Chen Z."/>
            <person name="Ding L."/>
            <person name="Gujja S."/>
            <person name="Magrini V."/>
            <person name="Misas E."/>
            <person name="Mitreva M."/>
            <person name="Priest M."/>
            <person name="Saif S."/>
            <person name="Whiston E.A."/>
            <person name="Young S."/>
            <person name="Zeng Q."/>
            <person name="Goldman W.E."/>
            <person name="Mardis E.R."/>
            <person name="Taylor J.W."/>
            <person name="McEwen J.G."/>
            <person name="Clay O.K."/>
            <person name="Klein B.S."/>
            <person name="Cuomo C.A."/>
        </authorList>
    </citation>
    <scope>NUCLEOTIDE SEQUENCE [LARGE SCALE GENOMIC DNA]</scope>
    <source>
        <strain evidence="3">UAMH 139</strain>
    </source>
</reference>
<dbReference type="EMBL" id="LDEV01000030">
    <property type="protein sequence ID" value="KLJ13793.1"/>
    <property type="molecule type" value="Genomic_DNA"/>
</dbReference>
<evidence type="ECO:0000256" key="1">
    <source>
        <dbReference type="SAM" id="MobiDB-lite"/>
    </source>
</evidence>
<proteinExistence type="predicted"/>
<comment type="caution">
    <text evidence="2">The sequence shown here is derived from an EMBL/GenBank/DDBJ whole genome shotgun (WGS) entry which is preliminary data.</text>
</comment>
<sequence>MCTNYISSSTTAGVTVTTSTIVECERKPAGKSPSECPNYRETHSGSSRKKDTLPEWSKKAPGEAK</sequence>
<feature type="compositionally biased region" description="Basic and acidic residues" evidence="1">
    <location>
        <begin position="38"/>
        <end position="65"/>
    </location>
</feature>